<name>A0A7R9LU48_9ACAR</name>
<evidence type="ECO:0000313" key="2">
    <source>
        <dbReference type="Proteomes" id="UP000759131"/>
    </source>
</evidence>
<dbReference type="AlphaFoldDB" id="A0A7R9LU48"/>
<keyword evidence="2" id="KW-1185">Reference proteome</keyword>
<organism evidence="1">
    <name type="scientific">Medioppia subpectinata</name>
    <dbReference type="NCBI Taxonomy" id="1979941"/>
    <lineage>
        <taxon>Eukaryota</taxon>
        <taxon>Metazoa</taxon>
        <taxon>Ecdysozoa</taxon>
        <taxon>Arthropoda</taxon>
        <taxon>Chelicerata</taxon>
        <taxon>Arachnida</taxon>
        <taxon>Acari</taxon>
        <taxon>Acariformes</taxon>
        <taxon>Sarcoptiformes</taxon>
        <taxon>Oribatida</taxon>
        <taxon>Brachypylina</taxon>
        <taxon>Oppioidea</taxon>
        <taxon>Oppiidae</taxon>
        <taxon>Medioppia</taxon>
    </lineage>
</organism>
<protein>
    <submittedName>
        <fullName evidence="1">Uncharacterized protein</fullName>
    </submittedName>
</protein>
<dbReference type="EMBL" id="CAJPIZ010037792">
    <property type="protein sequence ID" value="CAG2121177.1"/>
    <property type="molecule type" value="Genomic_DNA"/>
</dbReference>
<evidence type="ECO:0000313" key="1">
    <source>
        <dbReference type="EMBL" id="CAD7646747.1"/>
    </source>
</evidence>
<sequence>MTINNETIANDLQQIDLYERDICENITHVDCIELQKVYTEYQSALEAGDYVCKTLLQDPDHRDPELLAIKSMKLEKLRETEANLRPLIEKHPALRVVLLDDFLINVRHAKAVVFNKEILFPTTTAKP</sequence>
<gene>
    <name evidence="1" type="ORF">OSB1V03_LOCUS21123</name>
</gene>
<dbReference type="OrthoDB" id="10556641at2759"/>
<proteinExistence type="predicted"/>
<accession>A0A7R9LU48</accession>
<dbReference type="Proteomes" id="UP000759131">
    <property type="component" value="Unassembled WGS sequence"/>
</dbReference>
<reference evidence="1" key="1">
    <citation type="submission" date="2020-11" db="EMBL/GenBank/DDBJ databases">
        <authorList>
            <person name="Tran Van P."/>
        </authorList>
    </citation>
    <scope>NUCLEOTIDE SEQUENCE</scope>
</reference>
<dbReference type="EMBL" id="OC892367">
    <property type="protein sequence ID" value="CAD7646747.1"/>
    <property type="molecule type" value="Genomic_DNA"/>
</dbReference>